<dbReference type="InterPro" id="IPR035513">
    <property type="entry name" value="Invertase/methylesterase_inhib"/>
</dbReference>
<dbReference type="EMBL" id="JAMQYH010000005">
    <property type="protein sequence ID" value="KAJ1688408.1"/>
    <property type="molecule type" value="Genomic_DNA"/>
</dbReference>
<dbReference type="Proteomes" id="UP001151287">
    <property type="component" value="Unassembled WGS sequence"/>
</dbReference>
<evidence type="ECO:0000313" key="7">
    <source>
        <dbReference type="Proteomes" id="UP001151287"/>
    </source>
</evidence>
<dbReference type="Pfam" id="PF04043">
    <property type="entry name" value="PMEI"/>
    <property type="match status" value="1"/>
</dbReference>
<dbReference type="NCBIfam" id="TIGR01614">
    <property type="entry name" value="PME_inhib"/>
    <property type="match status" value="1"/>
</dbReference>
<feature type="domain" description="Pectinesterase inhibitor" evidence="5">
    <location>
        <begin position="23"/>
        <end position="172"/>
    </location>
</feature>
<keyword evidence="2" id="KW-1015">Disulfide bond</keyword>
<gene>
    <name evidence="6" type="ORF">LUZ63_019798</name>
</gene>
<dbReference type="OrthoDB" id="773737at2759"/>
<dbReference type="PANTHER" id="PTHR35357:SF8">
    <property type="entry name" value="OS01G0111000 PROTEIN"/>
    <property type="match status" value="1"/>
</dbReference>
<organism evidence="6 7">
    <name type="scientific">Rhynchospora breviuscula</name>
    <dbReference type="NCBI Taxonomy" id="2022672"/>
    <lineage>
        <taxon>Eukaryota</taxon>
        <taxon>Viridiplantae</taxon>
        <taxon>Streptophyta</taxon>
        <taxon>Embryophyta</taxon>
        <taxon>Tracheophyta</taxon>
        <taxon>Spermatophyta</taxon>
        <taxon>Magnoliopsida</taxon>
        <taxon>Liliopsida</taxon>
        <taxon>Poales</taxon>
        <taxon>Cyperaceae</taxon>
        <taxon>Cyperoideae</taxon>
        <taxon>Rhynchosporeae</taxon>
        <taxon>Rhynchospora</taxon>
    </lineage>
</organism>
<evidence type="ECO:0000256" key="3">
    <source>
        <dbReference type="ARBA" id="ARBA00038471"/>
    </source>
</evidence>
<comment type="similarity">
    <text evidence="3">Belongs to the PMEI family.</text>
</comment>
<evidence type="ECO:0000259" key="5">
    <source>
        <dbReference type="SMART" id="SM00856"/>
    </source>
</evidence>
<dbReference type="SUPFAM" id="SSF101148">
    <property type="entry name" value="Plant invertase/pectin methylesterase inhibitor"/>
    <property type="match status" value="1"/>
</dbReference>
<dbReference type="Gene3D" id="1.20.140.40">
    <property type="entry name" value="Invertase/pectin methylesterase inhibitor family protein"/>
    <property type="match status" value="1"/>
</dbReference>
<evidence type="ECO:0000256" key="4">
    <source>
        <dbReference type="SAM" id="SignalP"/>
    </source>
</evidence>
<dbReference type="PANTHER" id="PTHR35357">
    <property type="entry name" value="OS02G0537100 PROTEIN"/>
    <property type="match status" value="1"/>
</dbReference>
<sequence>MEASVISFVAVLFLFSYSLAVSANIAKVDEVCNNLEYWYITPQVCHSVLDTDPQSRHAADINGVGVIAANIVAKNAAQTLVSVRRIASATSDPKQKKQLVTCVSIYTNISFKLNAVVASIKSRKYSAALEVMGEAIAVPMMCYNAVTYDNLKKELDRVGIQFSTVVSVGQAVVNYISR</sequence>
<keyword evidence="1 4" id="KW-0732">Signal</keyword>
<feature type="chain" id="PRO_5040180272" description="Pectinesterase inhibitor domain-containing protein" evidence="4">
    <location>
        <begin position="21"/>
        <end position="178"/>
    </location>
</feature>
<dbReference type="GO" id="GO:0004857">
    <property type="term" value="F:enzyme inhibitor activity"/>
    <property type="evidence" value="ECO:0007669"/>
    <property type="project" value="InterPro"/>
</dbReference>
<evidence type="ECO:0000256" key="1">
    <source>
        <dbReference type="ARBA" id="ARBA00022729"/>
    </source>
</evidence>
<dbReference type="InterPro" id="IPR006501">
    <property type="entry name" value="Pectinesterase_inhib_dom"/>
</dbReference>
<keyword evidence="7" id="KW-1185">Reference proteome</keyword>
<comment type="caution">
    <text evidence="6">The sequence shown here is derived from an EMBL/GenBank/DDBJ whole genome shotgun (WGS) entry which is preliminary data.</text>
</comment>
<proteinExistence type="inferred from homology"/>
<feature type="signal peptide" evidence="4">
    <location>
        <begin position="1"/>
        <end position="20"/>
    </location>
</feature>
<evidence type="ECO:0000256" key="2">
    <source>
        <dbReference type="ARBA" id="ARBA00023157"/>
    </source>
</evidence>
<name>A0A9Q0HJU4_9POAL</name>
<accession>A0A9Q0HJU4</accession>
<dbReference type="SMART" id="SM00856">
    <property type="entry name" value="PMEI"/>
    <property type="match status" value="1"/>
</dbReference>
<reference evidence="6" key="1">
    <citation type="journal article" date="2022" name="Cell">
        <title>Repeat-based holocentromeres influence genome architecture and karyotype evolution.</title>
        <authorList>
            <person name="Hofstatter P.G."/>
            <person name="Thangavel G."/>
            <person name="Lux T."/>
            <person name="Neumann P."/>
            <person name="Vondrak T."/>
            <person name="Novak P."/>
            <person name="Zhang M."/>
            <person name="Costa L."/>
            <person name="Castellani M."/>
            <person name="Scott A."/>
            <person name="Toegelov H."/>
            <person name="Fuchs J."/>
            <person name="Mata-Sucre Y."/>
            <person name="Dias Y."/>
            <person name="Vanzela A.L.L."/>
            <person name="Huettel B."/>
            <person name="Almeida C.C.S."/>
            <person name="Simkova H."/>
            <person name="Souza G."/>
            <person name="Pedrosa-Harand A."/>
            <person name="Macas J."/>
            <person name="Mayer K.F.X."/>
            <person name="Houben A."/>
            <person name="Marques A."/>
        </authorList>
    </citation>
    <scope>NUCLEOTIDE SEQUENCE</scope>
    <source>
        <strain evidence="6">RhyBre1mFocal</strain>
    </source>
</reference>
<evidence type="ECO:0000313" key="6">
    <source>
        <dbReference type="EMBL" id="KAJ1688408.1"/>
    </source>
</evidence>
<protein>
    <recommendedName>
        <fullName evidence="5">Pectinesterase inhibitor domain-containing protein</fullName>
    </recommendedName>
</protein>
<dbReference type="AlphaFoldDB" id="A0A9Q0HJU4"/>